<dbReference type="InterPro" id="IPR054722">
    <property type="entry name" value="PolX-like_BBD"/>
</dbReference>
<proteinExistence type="predicted"/>
<organism evidence="3 4">
    <name type="scientific">Solanum tuberosum</name>
    <name type="common">Potato</name>
    <dbReference type="NCBI Taxonomy" id="4113"/>
    <lineage>
        <taxon>Eukaryota</taxon>
        <taxon>Viridiplantae</taxon>
        <taxon>Streptophyta</taxon>
        <taxon>Embryophyta</taxon>
        <taxon>Tracheophyta</taxon>
        <taxon>Spermatophyta</taxon>
        <taxon>Magnoliopsida</taxon>
        <taxon>eudicotyledons</taxon>
        <taxon>Gunneridae</taxon>
        <taxon>Pentapetalae</taxon>
        <taxon>asterids</taxon>
        <taxon>lamiids</taxon>
        <taxon>Solanales</taxon>
        <taxon>Solanaceae</taxon>
        <taxon>Solanoideae</taxon>
        <taxon>Solaneae</taxon>
        <taxon>Solanum</taxon>
    </lineage>
</organism>
<dbReference type="SMART" id="SM00320">
    <property type="entry name" value="WD40"/>
    <property type="match status" value="1"/>
</dbReference>
<dbReference type="Pfam" id="PF00400">
    <property type="entry name" value="WD40"/>
    <property type="match status" value="1"/>
</dbReference>
<accession>A0ABQ7TVM9</accession>
<gene>
    <name evidence="3" type="ORF">KY290_036185</name>
</gene>
<dbReference type="EMBL" id="JAIVGD010000028">
    <property type="protein sequence ID" value="KAH0737480.1"/>
    <property type="molecule type" value="Genomic_DNA"/>
</dbReference>
<dbReference type="PROSITE" id="PS50082">
    <property type="entry name" value="WD_REPEATS_2"/>
    <property type="match status" value="1"/>
</dbReference>
<dbReference type="Gene3D" id="2.130.10.10">
    <property type="entry name" value="YVTN repeat-like/Quinoprotein amine dehydrogenase"/>
    <property type="match status" value="1"/>
</dbReference>
<dbReference type="PANTHER" id="PTHR47592:SF27">
    <property type="entry name" value="OS08G0421700 PROTEIN"/>
    <property type="match status" value="1"/>
</dbReference>
<name>A0ABQ7TVM9_SOLTU</name>
<evidence type="ECO:0000313" key="3">
    <source>
        <dbReference type="EMBL" id="KAH0737480.1"/>
    </source>
</evidence>
<dbReference type="InterPro" id="IPR011047">
    <property type="entry name" value="Quinoprotein_ADH-like_sf"/>
</dbReference>
<dbReference type="InterPro" id="IPR001680">
    <property type="entry name" value="WD40_rpt"/>
</dbReference>
<keyword evidence="1" id="KW-0853">WD repeat</keyword>
<comment type="caution">
    <text evidence="3">The sequence shown here is derived from an EMBL/GenBank/DDBJ whole genome shotgun (WGS) entry which is preliminary data.</text>
</comment>
<feature type="repeat" description="WD" evidence="1">
    <location>
        <begin position="287"/>
        <end position="318"/>
    </location>
</feature>
<dbReference type="InterPro" id="IPR015943">
    <property type="entry name" value="WD40/YVTN_repeat-like_dom_sf"/>
</dbReference>
<reference evidence="3 4" key="1">
    <citation type="journal article" date="2021" name="bioRxiv">
        <title>Chromosome-scale and haplotype-resolved genome assembly of a tetraploid potato cultivar.</title>
        <authorList>
            <person name="Sun H."/>
            <person name="Jiao W.-B."/>
            <person name="Krause K."/>
            <person name="Campoy J.A."/>
            <person name="Goel M."/>
            <person name="Folz-Donahue K."/>
            <person name="Kukat C."/>
            <person name="Huettel B."/>
            <person name="Schneeberger K."/>
        </authorList>
    </citation>
    <scope>NUCLEOTIDE SEQUENCE [LARGE SCALE GENOMIC DNA]</scope>
    <source>
        <strain evidence="3">SolTubOtavaFocal</strain>
        <tissue evidence="3">Leaves</tissue>
    </source>
</reference>
<dbReference type="Pfam" id="PF22936">
    <property type="entry name" value="Pol_BBD"/>
    <property type="match status" value="1"/>
</dbReference>
<sequence>MTVTKTYVETFDRSANFGMWKLKMEAILIQDSLDMALEGKEKKPKNPPLSEGACINRRWQRERREHERGTSILSHLDAFDSILMDLSNIDVEVNDEDQYLKNKEKHKEIKYEHQNTDPAEASVVADEYDGTIYLATSNSFKSNDEWILDSGCSYYMCPNKDLFATYKSVGGGVVLITNSAPCKVLGKGTIQIRMYDGVVRTLTDVRYVPDLKKNHISLGTIESLGWKYTGEGGVMKISLGALVIMKARRSGTLYTLLGSLLQVTDVVFLGSSKKLVMTSKDKFLRIISGHHTEIWSIDIDPKERYLVTGSADPELRFYATKHDLADGQLTDN</sequence>
<evidence type="ECO:0000313" key="4">
    <source>
        <dbReference type="Proteomes" id="UP000826656"/>
    </source>
</evidence>
<feature type="domain" description="Retrovirus-related Pol polyprotein from transposon TNT 1-94-like beta-barrel" evidence="2">
    <location>
        <begin position="146"/>
        <end position="225"/>
    </location>
</feature>
<evidence type="ECO:0000256" key="1">
    <source>
        <dbReference type="PROSITE-ProRule" id="PRU00221"/>
    </source>
</evidence>
<evidence type="ECO:0000259" key="2">
    <source>
        <dbReference type="Pfam" id="PF22936"/>
    </source>
</evidence>
<keyword evidence="4" id="KW-1185">Reference proteome</keyword>
<protein>
    <recommendedName>
        <fullName evidence="2">Retrovirus-related Pol polyprotein from transposon TNT 1-94-like beta-barrel domain-containing protein</fullName>
    </recommendedName>
</protein>
<dbReference type="SUPFAM" id="SSF50998">
    <property type="entry name" value="Quinoprotein alcohol dehydrogenase-like"/>
    <property type="match status" value="1"/>
</dbReference>
<dbReference type="PANTHER" id="PTHR47592">
    <property type="entry name" value="PBF68 PROTEIN"/>
    <property type="match status" value="1"/>
</dbReference>
<dbReference type="Proteomes" id="UP000826656">
    <property type="component" value="Unassembled WGS sequence"/>
</dbReference>